<organism evidence="1 2">
    <name type="scientific">Pseudomonas aeruginosa</name>
    <dbReference type="NCBI Taxonomy" id="287"/>
    <lineage>
        <taxon>Bacteria</taxon>
        <taxon>Pseudomonadati</taxon>
        <taxon>Pseudomonadota</taxon>
        <taxon>Gammaproteobacteria</taxon>
        <taxon>Pseudomonadales</taxon>
        <taxon>Pseudomonadaceae</taxon>
        <taxon>Pseudomonas</taxon>
    </lineage>
</organism>
<dbReference type="RefSeq" id="WP_132468390.1">
    <property type="nucleotide sequence ID" value="NZ_CP014948.1"/>
</dbReference>
<gene>
    <name evidence="1" type="ORF">ALP65_200086</name>
</gene>
<comment type="caution">
    <text evidence="1">The sequence shown here is derived from an EMBL/GenBank/DDBJ whole genome shotgun (WGS) entry which is preliminary data.</text>
</comment>
<dbReference type="EMBL" id="RBSQ01000840">
    <property type="protein sequence ID" value="RMS51646.1"/>
    <property type="molecule type" value="Genomic_DNA"/>
</dbReference>
<protein>
    <recommendedName>
        <fullName evidence="3">HNH endonuclease</fullName>
    </recommendedName>
</protein>
<evidence type="ECO:0000313" key="1">
    <source>
        <dbReference type="EMBL" id="RMS51646.1"/>
    </source>
</evidence>
<dbReference type="CDD" id="cd00085">
    <property type="entry name" value="HNHc"/>
    <property type="match status" value="1"/>
</dbReference>
<dbReference type="InterPro" id="IPR003615">
    <property type="entry name" value="HNH_nuc"/>
</dbReference>
<dbReference type="AlphaFoldDB" id="A0A3M5DNY7"/>
<sequence>MLELFKDREAEYLQWVESNPAAYVANVDKAHSFPHYPVVHHASCSTLAGKENYTVGDYYKVCADTLEEVEQWSLREVGRPAHCCVVCSPIRWTGFWWVNHKQTARVELDGGYIWSPKKKKGGARNQAYINLTLVRPGDFVVSYAGGVIKAIGVAMARYAESQKPEGYGPAGENWNQAGWRVPVEWTLLDTPIRPKEHISEIAPLLPERYSPLQQSGDGNQGFYLSNISDELGAVVLRLAGARAATARQIAERVTCKTSGRLPVAQLRKVTAFHVWEAVRDLLEGVEVPDFGSPIKFELVTEDGERLPPKAVFGLAATRALGFAIKPKHFTAGVGSPCFQILMDAGFPIVPLGEKVAAPEAHILLEDQLWTEGNPKLATHLRRERATGLANAKKAKFREEHGELFCERCKLKPTEVYGELGDACIEVHHNATQVADMAAGHQTSLEDLQCLCANCHRVVHRLLKRGLVPHP</sequence>
<accession>A0A3M5DNY7</accession>
<reference evidence="1 2" key="1">
    <citation type="submission" date="2018-08" db="EMBL/GenBank/DDBJ databases">
        <title>Recombination of ecologically and evolutionarily significant loci maintains genetic cohesion in the Pseudomonas syringae species complex.</title>
        <authorList>
            <person name="Dillon M."/>
            <person name="Thakur S."/>
            <person name="Almeida R.N.D."/>
            <person name="Weir B.S."/>
            <person name="Guttman D.S."/>
        </authorList>
    </citation>
    <scope>NUCLEOTIDE SEQUENCE [LARGE SCALE GENOMIC DNA]</scope>
    <source>
        <strain evidence="1 2">ICMP 7846</strain>
    </source>
</reference>
<dbReference type="Proteomes" id="UP000270834">
    <property type="component" value="Unassembled WGS sequence"/>
</dbReference>
<name>A0A3M5DNY7_PSEAI</name>
<proteinExistence type="predicted"/>
<evidence type="ECO:0000313" key="2">
    <source>
        <dbReference type="Proteomes" id="UP000270834"/>
    </source>
</evidence>
<evidence type="ECO:0008006" key="3">
    <source>
        <dbReference type="Google" id="ProtNLM"/>
    </source>
</evidence>